<dbReference type="SUPFAM" id="SSF53822">
    <property type="entry name" value="Periplasmic binding protein-like I"/>
    <property type="match status" value="1"/>
</dbReference>
<dbReference type="PANTHER" id="PTHR30146">
    <property type="entry name" value="LACI-RELATED TRANSCRIPTIONAL REPRESSOR"/>
    <property type="match status" value="1"/>
</dbReference>
<dbReference type="eggNOG" id="COG1609">
    <property type="taxonomic scope" value="Bacteria"/>
</dbReference>
<dbReference type="Proteomes" id="UP000019151">
    <property type="component" value="Chromosome"/>
</dbReference>
<accession>W0RMQ0</accession>
<name>W0RMQ0_9BACT</name>
<evidence type="ECO:0000313" key="6">
    <source>
        <dbReference type="EMBL" id="AHG92061.1"/>
    </source>
</evidence>
<keyword evidence="1" id="KW-0678">Repressor</keyword>
<dbReference type="Pfam" id="PF00356">
    <property type="entry name" value="LacI"/>
    <property type="match status" value="1"/>
</dbReference>
<dbReference type="KEGG" id="gba:J421_4524"/>
<evidence type="ECO:0000256" key="1">
    <source>
        <dbReference type="ARBA" id="ARBA00022491"/>
    </source>
</evidence>
<evidence type="ECO:0000256" key="4">
    <source>
        <dbReference type="ARBA" id="ARBA00023163"/>
    </source>
</evidence>
<dbReference type="RefSeq" id="WP_104022970.1">
    <property type="nucleotide sequence ID" value="NZ_CP007128.1"/>
</dbReference>
<dbReference type="Gene3D" id="1.10.260.40">
    <property type="entry name" value="lambda repressor-like DNA-binding domains"/>
    <property type="match status" value="1"/>
</dbReference>
<evidence type="ECO:0000256" key="2">
    <source>
        <dbReference type="ARBA" id="ARBA00023015"/>
    </source>
</evidence>
<organism evidence="6 7">
    <name type="scientific">Gemmatirosa kalamazoonensis</name>
    <dbReference type="NCBI Taxonomy" id="861299"/>
    <lineage>
        <taxon>Bacteria</taxon>
        <taxon>Pseudomonadati</taxon>
        <taxon>Gemmatimonadota</taxon>
        <taxon>Gemmatimonadia</taxon>
        <taxon>Gemmatimonadales</taxon>
        <taxon>Gemmatimonadaceae</taxon>
        <taxon>Gemmatirosa</taxon>
    </lineage>
</organism>
<evidence type="ECO:0000313" key="7">
    <source>
        <dbReference type="Proteomes" id="UP000019151"/>
    </source>
</evidence>
<proteinExistence type="predicted"/>
<dbReference type="AlphaFoldDB" id="W0RMQ0"/>
<keyword evidence="2" id="KW-0805">Transcription regulation</keyword>
<keyword evidence="3" id="KW-0238">DNA-binding</keyword>
<gene>
    <name evidence="6" type="ORF">J421_4524</name>
</gene>
<dbReference type="InParanoid" id="W0RMQ0"/>
<dbReference type="OrthoDB" id="59108at2"/>
<dbReference type="PROSITE" id="PS50932">
    <property type="entry name" value="HTH_LACI_2"/>
    <property type="match status" value="1"/>
</dbReference>
<dbReference type="SMART" id="SM00354">
    <property type="entry name" value="HTH_LACI"/>
    <property type="match status" value="1"/>
</dbReference>
<evidence type="ECO:0000256" key="3">
    <source>
        <dbReference type="ARBA" id="ARBA00023125"/>
    </source>
</evidence>
<keyword evidence="4" id="KW-0804">Transcription</keyword>
<feature type="domain" description="HTH lacI-type" evidence="5">
    <location>
        <begin position="9"/>
        <end position="63"/>
    </location>
</feature>
<evidence type="ECO:0000259" key="5">
    <source>
        <dbReference type="PROSITE" id="PS50932"/>
    </source>
</evidence>
<dbReference type="GO" id="GO:0003700">
    <property type="term" value="F:DNA-binding transcription factor activity"/>
    <property type="evidence" value="ECO:0007669"/>
    <property type="project" value="TreeGrafter"/>
</dbReference>
<dbReference type="SUPFAM" id="SSF47413">
    <property type="entry name" value="lambda repressor-like DNA-binding domains"/>
    <property type="match status" value="1"/>
</dbReference>
<dbReference type="Pfam" id="PF13377">
    <property type="entry name" value="Peripla_BP_3"/>
    <property type="match status" value="1"/>
</dbReference>
<dbReference type="InterPro" id="IPR000843">
    <property type="entry name" value="HTH_LacI"/>
</dbReference>
<reference evidence="6 7" key="1">
    <citation type="journal article" date="2014" name="Genome Announc.">
        <title>Genome Sequence and Methylome of Soil Bacterium Gemmatirosa kalamazoonensis KBS708T, a Member of the Rarely Cultivated Gemmatimonadetes Phylum.</title>
        <authorList>
            <person name="Debruyn J.M."/>
            <person name="Radosevich M."/>
            <person name="Wommack K.E."/>
            <person name="Polson S.W."/>
            <person name="Hauser L.J."/>
            <person name="Fawaz M.N."/>
            <person name="Korlach J."/>
            <person name="Tsai Y.C."/>
        </authorList>
    </citation>
    <scope>NUCLEOTIDE SEQUENCE [LARGE SCALE GENOMIC DNA]</scope>
    <source>
        <strain evidence="6 7">KBS708</strain>
    </source>
</reference>
<protein>
    <submittedName>
        <fullName evidence="6">Regulatory protein LacI</fullName>
    </submittedName>
</protein>
<dbReference type="PATRIC" id="fig|861299.3.peg.4580"/>
<dbReference type="EMBL" id="CP007128">
    <property type="protein sequence ID" value="AHG92061.1"/>
    <property type="molecule type" value="Genomic_DNA"/>
</dbReference>
<sequence>MTPTTNARPTIIDVAARAGVSKSLVSLVMRGERTVSDEKRALVLAAAAELGYRPNAVARSLVRRRTNLFGVILSDLHNPFFAEVIDGVQEAAGAEGYRTIISTVNLSPAAEQRALDTLLELRVDGLILASPMFGVQSIAAASRELPMVLVARRSDVPRVDSVTNDDPTGARLVMEHLANLGHRRIAHIDGGRGAGAAERREGYERSMAERGLAEFVHVVPGSYTEEGGRHGVEALLAAGGPRPTAIFVANDLAALGALAVLAERGIRVPQDVSIVGYDNTSLAALRHINLTTVDQPRPDMGREAVALLLERLAGRREAARHVLVTPTLVVRGTTAPPNEG</sequence>
<keyword evidence="7" id="KW-1185">Reference proteome</keyword>
<dbReference type="Gene3D" id="3.40.50.2300">
    <property type="match status" value="2"/>
</dbReference>
<dbReference type="GO" id="GO:0000976">
    <property type="term" value="F:transcription cis-regulatory region binding"/>
    <property type="evidence" value="ECO:0007669"/>
    <property type="project" value="TreeGrafter"/>
</dbReference>
<dbReference type="InterPro" id="IPR046335">
    <property type="entry name" value="LacI/GalR-like_sensor"/>
</dbReference>
<dbReference type="InterPro" id="IPR028082">
    <property type="entry name" value="Peripla_BP_I"/>
</dbReference>
<dbReference type="PANTHER" id="PTHR30146:SF148">
    <property type="entry name" value="HTH-TYPE TRANSCRIPTIONAL REPRESSOR PURR-RELATED"/>
    <property type="match status" value="1"/>
</dbReference>
<dbReference type="CDD" id="cd01392">
    <property type="entry name" value="HTH_LacI"/>
    <property type="match status" value="1"/>
</dbReference>
<dbReference type="InterPro" id="IPR010982">
    <property type="entry name" value="Lambda_DNA-bd_dom_sf"/>
</dbReference>
<dbReference type="STRING" id="861299.J421_4524"/>
<dbReference type="CDD" id="cd06267">
    <property type="entry name" value="PBP1_LacI_sugar_binding-like"/>
    <property type="match status" value="1"/>
</dbReference>
<dbReference type="HOGENOM" id="CLU_037628_6_1_0"/>